<proteinExistence type="predicted"/>
<sequence length="617" mass="67122">MTDFAFGDSPSTRSPEKSKGLSLVAPCALGAFSLVAGWMLMGGSQLDIRVPLIYNGDGLLMLLVIKRLMENLWVFHSSAMGAPFGSYLYDYPIPDSGSLAALKVFGVLSGSAATALNIYYLIGFPLNALSAYFVARRFRLSRALSFSAGFIFTMLPFHFLRLPHLFYTWYFPAPLFIWYAYKIYIGNLFSSDKSRGLSGQIGHVATLLVLSCFGVYYSFFGVLAFLAATLCKYLRVRSIISIFPGILAVAIVTIGIVANVAPNLADRARHGINTEVAQRNPSEAELYGLKITQLLLPRVGHRMAPLAELTQKYTTTFPLVNENETASLGAIGSVGFLALLLALIAPGKEQRRDERLYFLAAITFVLVLFCTIGGGSVLFSILISPMIRAWNRVSVFIAFTSICAAMLITQLGIERYAPRLRATWPAIGGIGAILCAIAIWDQTTPPCQACNDATRAEYLNDARFIGAIEKESPKGSAIYQLPYVRFPEALSVGGVQSYDQARGYLHSASLGWSYGAMKGRAADLFFRALAEAPLERQIEVARRIGFSGIYIDRRGYADGGAAIEAELTRLLGGPPDLISGNKQQIFYELTRNGAAVAPVPAGLSVDQIITRAGFVAR</sequence>
<feature type="transmembrane region" description="Helical" evidence="1">
    <location>
        <begin position="71"/>
        <end position="89"/>
    </location>
</feature>
<keyword evidence="1" id="KW-1133">Transmembrane helix</keyword>
<feature type="transmembrane region" description="Helical" evidence="1">
    <location>
        <begin position="356"/>
        <end position="383"/>
    </location>
</feature>
<organism evidence="2 3">
    <name type="scientific">Paraburkholderia kururiensis</name>
    <dbReference type="NCBI Taxonomy" id="984307"/>
    <lineage>
        <taxon>Bacteria</taxon>
        <taxon>Pseudomonadati</taxon>
        <taxon>Pseudomonadota</taxon>
        <taxon>Betaproteobacteria</taxon>
        <taxon>Burkholderiales</taxon>
        <taxon>Burkholderiaceae</taxon>
        <taxon>Paraburkholderia</taxon>
    </lineage>
</organism>
<feature type="transmembrane region" description="Helical" evidence="1">
    <location>
        <begin position="142"/>
        <end position="160"/>
    </location>
</feature>
<evidence type="ECO:0000256" key="1">
    <source>
        <dbReference type="SAM" id="Phobius"/>
    </source>
</evidence>
<evidence type="ECO:0000313" key="3">
    <source>
        <dbReference type="Proteomes" id="UP001325479"/>
    </source>
</evidence>
<feature type="transmembrane region" description="Helical" evidence="1">
    <location>
        <begin position="389"/>
        <end position="408"/>
    </location>
</feature>
<name>A0ABZ0WHQ2_9BURK</name>
<accession>A0ABZ0WHQ2</accession>
<feature type="transmembrane region" description="Helical" evidence="1">
    <location>
        <begin position="420"/>
        <end position="440"/>
    </location>
</feature>
<keyword evidence="1" id="KW-0812">Transmembrane</keyword>
<dbReference type="RefSeq" id="WP_232833210.1">
    <property type="nucleotide sequence ID" value="NZ_CP139965.1"/>
</dbReference>
<dbReference type="EMBL" id="CP139965">
    <property type="protein sequence ID" value="WQD76888.1"/>
    <property type="molecule type" value="Genomic_DNA"/>
</dbReference>
<protein>
    <submittedName>
        <fullName evidence="2">Sugar translocase</fullName>
    </submittedName>
</protein>
<feature type="transmembrane region" description="Helical" evidence="1">
    <location>
        <begin position="239"/>
        <end position="261"/>
    </location>
</feature>
<feature type="transmembrane region" description="Helical" evidence="1">
    <location>
        <begin position="167"/>
        <end position="184"/>
    </location>
</feature>
<reference evidence="2 3" key="1">
    <citation type="submission" date="2023-12" db="EMBL/GenBank/DDBJ databases">
        <title>Genome sequencing and assembly of bacterial species from a model synthetic community.</title>
        <authorList>
            <person name="Hogle S.L."/>
        </authorList>
    </citation>
    <scope>NUCLEOTIDE SEQUENCE [LARGE SCALE GENOMIC DNA]</scope>
    <source>
        <strain evidence="2 3">HAMBI 2494</strain>
    </source>
</reference>
<dbReference type="Proteomes" id="UP001325479">
    <property type="component" value="Chromosome"/>
</dbReference>
<keyword evidence="1" id="KW-0472">Membrane</keyword>
<gene>
    <name evidence="2" type="ORF">U0042_22840</name>
</gene>
<feature type="transmembrane region" description="Helical" evidence="1">
    <location>
        <begin position="20"/>
        <end position="41"/>
    </location>
</feature>
<feature type="transmembrane region" description="Helical" evidence="1">
    <location>
        <begin position="204"/>
        <end position="227"/>
    </location>
</feature>
<evidence type="ECO:0000313" key="2">
    <source>
        <dbReference type="EMBL" id="WQD76888.1"/>
    </source>
</evidence>
<feature type="transmembrane region" description="Helical" evidence="1">
    <location>
        <begin position="326"/>
        <end position="344"/>
    </location>
</feature>
<keyword evidence="3" id="KW-1185">Reference proteome</keyword>
<feature type="transmembrane region" description="Helical" evidence="1">
    <location>
        <begin position="48"/>
        <end position="65"/>
    </location>
</feature>
<feature type="transmembrane region" description="Helical" evidence="1">
    <location>
        <begin position="101"/>
        <end position="122"/>
    </location>
</feature>